<sequence length="586" mass="68038">MTLLTKRQKLAVLMSVFVLVHNIRARVAHEIDSLEPNLYRYEFTYYPQLPVKVSWDIDDLNFAIYFRIQVEMELDDVIGIGFSNYGDIKNADLALFWFDSDTGPHLQDMYTNEEEIIQPDEQQDYKLTTVDVKRDKVIIEFERSYETDDVNDYSIDRGTTHVIAFLERTSRMMENGMKLKQEDIKLNRVQLLKSQLPEPKLPSDVQVLHVHVNQVEVPLDETTYWCSLQQLPHFKSKLHIIRFEGAINEETQGIVHHLEVFHCQVEAHVILPPYDAPCSSKSERPLGLESCTKVLGAWAMGAKGISYPDEAGVPIGGKTFSRYIMLEIHYNNPRHMSGLIDNSGITFFITDKLRKYDAGVMEIGLEYTDKMALPPGLKEWKLNGYCVSRCTKIALPNKGIYVFASQLHAHLTGMKIYTKHYRDGVELPELNRDNHYSPHFQEIRRLHRVVRLMPGDEIVNTCVDQTSERKNVTLGGFSIYDEMCVNYIHYYPITDLEVCKSSIATEYLYEIFSFFKWIYNEPIDISKGISYNYQIISWNNEKIHDLKAFYDSSPLSVQCNRSDGERFPGTWEPYPIPMKVNKMRQK</sequence>
<feature type="signal peptide" evidence="13">
    <location>
        <begin position="1"/>
        <end position="25"/>
    </location>
</feature>
<dbReference type="GO" id="GO:0004500">
    <property type="term" value="F:dopamine beta-monooxygenase activity"/>
    <property type="evidence" value="ECO:0007669"/>
    <property type="project" value="InterPro"/>
</dbReference>
<evidence type="ECO:0000256" key="4">
    <source>
        <dbReference type="ARBA" id="ARBA00022692"/>
    </source>
</evidence>
<dbReference type="InterPro" id="IPR028460">
    <property type="entry name" value="Tbh/DBH"/>
</dbReference>
<keyword evidence="11" id="KW-1015">Disulfide bond</keyword>
<evidence type="ECO:0000256" key="12">
    <source>
        <dbReference type="ARBA" id="ARBA00023180"/>
    </source>
</evidence>
<dbReference type="SMART" id="SM00664">
    <property type="entry name" value="DoH"/>
    <property type="match status" value="1"/>
</dbReference>
<keyword evidence="4" id="KW-0812">Transmembrane</keyword>
<comment type="subcellular location">
    <subcellularLocation>
        <location evidence="2">Membrane</location>
        <topology evidence="2">Single-pass membrane protein</topology>
    </subcellularLocation>
</comment>
<feature type="chain" id="PRO_5015682779" evidence="13">
    <location>
        <begin position="26"/>
        <end position="586"/>
    </location>
</feature>
<evidence type="ECO:0000256" key="8">
    <source>
        <dbReference type="ARBA" id="ARBA00023008"/>
    </source>
</evidence>
<evidence type="ECO:0000256" key="9">
    <source>
        <dbReference type="ARBA" id="ARBA00023033"/>
    </source>
</evidence>
<dbReference type="InterPro" id="IPR000323">
    <property type="entry name" value="Cu2_ascorb_mOase_N"/>
</dbReference>
<dbReference type="InterPro" id="IPR036939">
    <property type="entry name" value="Cu2_ascorb_mOase_N_sf"/>
</dbReference>
<dbReference type="Gene3D" id="2.60.120.230">
    <property type="match status" value="1"/>
</dbReference>
<evidence type="ECO:0000256" key="5">
    <source>
        <dbReference type="ARBA" id="ARBA00022723"/>
    </source>
</evidence>
<dbReference type="CDD" id="cd09631">
    <property type="entry name" value="DOMON_DOH"/>
    <property type="match status" value="1"/>
</dbReference>
<dbReference type="GO" id="GO:0005507">
    <property type="term" value="F:copper ion binding"/>
    <property type="evidence" value="ECO:0007669"/>
    <property type="project" value="InterPro"/>
</dbReference>
<dbReference type="Pfam" id="PF03712">
    <property type="entry name" value="Cu2_monoox_C"/>
    <property type="match status" value="1"/>
</dbReference>
<dbReference type="Pfam" id="PF03351">
    <property type="entry name" value="DOMON"/>
    <property type="match status" value="1"/>
</dbReference>
<dbReference type="Gene3D" id="2.60.120.310">
    <property type="entry name" value="Copper type II, ascorbate-dependent monooxygenase, N-terminal domain"/>
    <property type="match status" value="1"/>
</dbReference>
<dbReference type="FunFam" id="2.60.120.230:FF:000001">
    <property type="entry name" value="Monooxygenase, DBH-like 1"/>
    <property type="match status" value="1"/>
</dbReference>
<keyword evidence="7" id="KW-0560">Oxidoreductase</keyword>
<dbReference type="PANTHER" id="PTHR10157:SF29">
    <property type="entry name" value="DOPAMINE BETA-HYDROXYLASE"/>
    <property type="match status" value="1"/>
</dbReference>
<organism evidence="15">
    <name type="scientific">Hirudo verbana</name>
    <dbReference type="NCBI Taxonomy" id="311461"/>
    <lineage>
        <taxon>Eukaryota</taxon>
        <taxon>Metazoa</taxon>
        <taxon>Spiralia</taxon>
        <taxon>Lophotrochozoa</taxon>
        <taxon>Annelida</taxon>
        <taxon>Clitellata</taxon>
        <taxon>Hirudinea</taxon>
        <taxon>Hirudinida</taxon>
        <taxon>Hirudiniformes</taxon>
        <taxon>Hirudinidae</taxon>
        <taxon>Hirudo</taxon>
    </lineage>
</organism>
<keyword evidence="9" id="KW-0503">Monooxygenase</keyword>
<dbReference type="InterPro" id="IPR014784">
    <property type="entry name" value="Cu2_ascorb_mOase-like_C"/>
</dbReference>
<dbReference type="GO" id="GO:0006589">
    <property type="term" value="P:octopamine biosynthetic process"/>
    <property type="evidence" value="ECO:0007669"/>
    <property type="project" value="TreeGrafter"/>
</dbReference>
<feature type="domain" description="DOMON" evidence="14">
    <location>
        <begin position="49"/>
        <end position="167"/>
    </location>
</feature>
<evidence type="ECO:0000256" key="3">
    <source>
        <dbReference type="ARBA" id="ARBA00010676"/>
    </source>
</evidence>
<keyword evidence="5" id="KW-0479">Metal-binding</keyword>
<dbReference type="FunFam" id="2.60.120.310:FF:000004">
    <property type="entry name" value="DBH-like monooxygenase protein 1"/>
    <property type="match status" value="1"/>
</dbReference>
<evidence type="ECO:0000256" key="10">
    <source>
        <dbReference type="ARBA" id="ARBA00023136"/>
    </source>
</evidence>
<dbReference type="PANTHER" id="PTHR10157">
    <property type="entry name" value="DOPAMINE BETA HYDROXYLASE RELATED"/>
    <property type="match status" value="1"/>
</dbReference>
<reference evidence="15" key="1">
    <citation type="submission" date="2018-02" db="EMBL/GenBank/DDBJ databases">
        <title>Hirudo verbana central nervous system transcriptome analysis of ion channel and receptor content.</title>
        <authorList>
            <person name="Northcutt A.J."/>
            <person name="Schulz D.J."/>
            <person name="Mesce K.A."/>
        </authorList>
    </citation>
    <scope>NUCLEOTIDE SEQUENCE</scope>
</reference>
<dbReference type="GO" id="GO:0030667">
    <property type="term" value="C:secretory granule membrane"/>
    <property type="evidence" value="ECO:0007669"/>
    <property type="project" value="TreeGrafter"/>
</dbReference>
<evidence type="ECO:0000256" key="6">
    <source>
        <dbReference type="ARBA" id="ARBA00022989"/>
    </source>
</evidence>
<dbReference type="GO" id="GO:0042420">
    <property type="term" value="P:dopamine catabolic process"/>
    <property type="evidence" value="ECO:0007669"/>
    <property type="project" value="TreeGrafter"/>
</dbReference>
<protein>
    <submittedName>
        <fullName evidence="15">Putative tyramine beta hydroxylase 1</fullName>
    </submittedName>
</protein>
<evidence type="ECO:0000256" key="13">
    <source>
        <dbReference type="SAM" id="SignalP"/>
    </source>
</evidence>
<name>A0A2S1WM85_9ANNE</name>
<dbReference type="EMBL" id="MG973413">
    <property type="protein sequence ID" value="AWJ68266.1"/>
    <property type="molecule type" value="mRNA"/>
</dbReference>
<dbReference type="SUPFAM" id="SSF49742">
    <property type="entry name" value="PHM/PNGase F"/>
    <property type="match status" value="2"/>
</dbReference>
<dbReference type="InterPro" id="IPR008977">
    <property type="entry name" value="PHM/PNGase_F_dom_sf"/>
</dbReference>
<evidence type="ECO:0000259" key="14">
    <source>
        <dbReference type="PROSITE" id="PS50836"/>
    </source>
</evidence>
<dbReference type="AlphaFoldDB" id="A0A2S1WM85"/>
<evidence type="ECO:0000256" key="11">
    <source>
        <dbReference type="ARBA" id="ARBA00023157"/>
    </source>
</evidence>
<dbReference type="PROSITE" id="PS50836">
    <property type="entry name" value="DOMON"/>
    <property type="match status" value="1"/>
</dbReference>
<keyword evidence="13" id="KW-0732">Signal</keyword>
<comment type="similarity">
    <text evidence="3">Belongs to the copper type II ascorbate-dependent monooxygenase family.</text>
</comment>
<dbReference type="InterPro" id="IPR005018">
    <property type="entry name" value="DOMON_domain"/>
</dbReference>
<keyword evidence="12" id="KW-0325">Glycoprotein</keyword>
<dbReference type="SMR" id="A0A2S1WM85"/>
<keyword evidence="10" id="KW-0472">Membrane</keyword>
<proteinExistence type="evidence at transcript level"/>
<dbReference type="GO" id="GO:0042421">
    <property type="term" value="P:norepinephrine biosynthetic process"/>
    <property type="evidence" value="ECO:0007669"/>
    <property type="project" value="TreeGrafter"/>
</dbReference>
<evidence type="ECO:0000313" key="15">
    <source>
        <dbReference type="EMBL" id="AWJ68266.1"/>
    </source>
</evidence>
<dbReference type="InterPro" id="IPR024548">
    <property type="entry name" value="Cu2_monoox_C"/>
</dbReference>
<accession>A0A2S1WM85</accession>
<evidence type="ECO:0000256" key="2">
    <source>
        <dbReference type="ARBA" id="ARBA00004167"/>
    </source>
</evidence>
<dbReference type="GO" id="GO:0005615">
    <property type="term" value="C:extracellular space"/>
    <property type="evidence" value="ECO:0007669"/>
    <property type="project" value="TreeGrafter"/>
</dbReference>
<dbReference type="InterPro" id="IPR000945">
    <property type="entry name" value="DBH-like"/>
</dbReference>
<dbReference type="PRINTS" id="PR00767">
    <property type="entry name" value="DBMONOXGNASE"/>
</dbReference>
<keyword evidence="6" id="KW-1133">Transmembrane helix</keyword>
<keyword evidence="8" id="KW-0186">Copper</keyword>
<comment type="cofactor">
    <cofactor evidence="1">
        <name>Cu(2+)</name>
        <dbReference type="ChEBI" id="CHEBI:29036"/>
    </cofactor>
</comment>
<dbReference type="InterPro" id="IPR045266">
    <property type="entry name" value="DOH_DOMON"/>
</dbReference>
<evidence type="ECO:0000256" key="7">
    <source>
        <dbReference type="ARBA" id="ARBA00023002"/>
    </source>
</evidence>
<evidence type="ECO:0000256" key="1">
    <source>
        <dbReference type="ARBA" id="ARBA00001973"/>
    </source>
</evidence>
<dbReference type="Pfam" id="PF01082">
    <property type="entry name" value="Cu2_monooxygen"/>
    <property type="match status" value="1"/>
</dbReference>